<evidence type="ECO:0000313" key="18">
    <source>
        <dbReference type="Proteomes" id="UP001083770"/>
    </source>
</evidence>
<dbReference type="Pfam" id="PF02785">
    <property type="entry name" value="Biotin_carb_C"/>
    <property type="match status" value="1"/>
</dbReference>
<dbReference type="SUPFAM" id="SSF52440">
    <property type="entry name" value="PreATP-grasp domain"/>
    <property type="match status" value="1"/>
</dbReference>
<keyword evidence="14" id="KW-0276">Fatty acid metabolism</keyword>
<organism evidence="17 18">
    <name type="scientific">Henriciella marina</name>
    <dbReference type="NCBI Taxonomy" id="453851"/>
    <lineage>
        <taxon>Bacteria</taxon>
        <taxon>Pseudomonadati</taxon>
        <taxon>Pseudomonadota</taxon>
        <taxon>Alphaproteobacteria</taxon>
        <taxon>Hyphomonadales</taxon>
        <taxon>Hyphomonadaceae</taxon>
        <taxon>Henriciella</taxon>
    </lineage>
</organism>
<evidence type="ECO:0000256" key="13">
    <source>
        <dbReference type="PROSITE-ProRule" id="PRU00409"/>
    </source>
</evidence>
<dbReference type="PROSITE" id="PS50975">
    <property type="entry name" value="ATP_GRASP"/>
    <property type="match status" value="1"/>
</dbReference>
<evidence type="ECO:0000256" key="1">
    <source>
        <dbReference type="ARBA" id="ARBA00003761"/>
    </source>
</evidence>
<dbReference type="PROSITE" id="PS00866">
    <property type="entry name" value="CPSASE_1"/>
    <property type="match status" value="1"/>
</dbReference>
<dbReference type="SUPFAM" id="SSF51246">
    <property type="entry name" value="Rudiment single hybrid motif"/>
    <property type="match status" value="1"/>
</dbReference>
<accession>A0ABT4LX22</accession>
<keyword evidence="10" id="KW-0460">Magnesium</keyword>
<name>A0ABT4LX22_9PROT</name>
<evidence type="ECO:0000256" key="9">
    <source>
        <dbReference type="ARBA" id="ARBA00022840"/>
    </source>
</evidence>
<evidence type="ECO:0000256" key="5">
    <source>
        <dbReference type="ARBA" id="ARBA00017242"/>
    </source>
</evidence>
<dbReference type="PANTHER" id="PTHR48095:SF2">
    <property type="entry name" value="BIOTIN CARBOXYLASE, CHLOROPLASTIC"/>
    <property type="match status" value="1"/>
</dbReference>
<dbReference type="Proteomes" id="UP001083770">
    <property type="component" value="Unassembled WGS sequence"/>
</dbReference>
<keyword evidence="6 14" id="KW-0436">Ligase</keyword>
<evidence type="ECO:0000256" key="8">
    <source>
        <dbReference type="ARBA" id="ARBA00022741"/>
    </source>
</evidence>
<keyword evidence="7" id="KW-0479">Metal-binding</keyword>
<comment type="function">
    <text evidence="1 14">This protein is a component of the acetyl coenzyme A carboxylase complex; first, biotin carboxylase catalyzes the carboxylation of the carrier protein and then the transcarboxylase transfers the carboxyl group to form malonyl-CoA.</text>
</comment>
<evidence type="ECO:0000256" key="7">
    <source>
        <dbReference type="ARBA" id="ARBA00022723"/>
    </source>
</evidence>
<dbReference type="GO" id="GO:0004075">
    <property type="term" value="F:biotin carboxylase activity"/>
    <property type="evidence" value="ECO:0007669"/>
    <property type="project" value="UniProtKB-EC"/>
</dbReference>
<feature type="domain" description="ATP-grasp" evidence="15">
    <location>
        <begin position="120"/>
        <end position="316"/>
    </location>
</feature>
<dbReference type="SMART" id="SM00878">
    <property type="entry name" value="Biotin_carb_C"/>
    <property type="match status" value="1"/>
</dbReference>
<keyword evidence="9 13" id="KW-0067">ATP-binding</keyword>
<evidence type="ECO:0000256" key="12">
    <source>
        <dbReference type="ARBA" id="ARBA00048600"/>
    </source>
</evidence>
<comment type="pathway">
    <text evidence="2 14">Lipid metabolism; malonyl-CoA biosynthesis; malonyl-CoA from acetyl-CoA: step 1/1.</text>
</comment>
<evidence type="ECO:0000256" key="3">
    <source>
        <dbReference type="ARBA" id="ARBA00011750"/>
    </source>
</evidence>
<evidence type="ECO:0000256" key="2">
    <source>
        <dbReference type="ARBA" id="ARBA00004956"/>
    </source>
</evidence>
<dbReference type="EMBL" id="JAPWGW010000004">
    <property type="protein sequence ID" value="MCZ4298917.1"/>
    <property type="molecule type" value="Genomic_DNA"/>
</dbReference>
<dbReference type="InterPro" id="IPR005479">
    <property type="entry name" value="CPAse_ATP-bd"/>
</dbReference>
<dbReference type="InterPro" id="IPR051602">
    <property type="entry name" value="ACC_Biotin_Carboxylase"/>
</dbReference>
<dbReference type="InterPro" id="IPR004549">
    <property type="entry name" value="Acetyl_CoA_COase_biotin_COase"/>
</dbReference>
<dbReference type="InterPro" id="IPR005482">
    <property type="entry name" value="Biotin_COase_C"/>
</dbReference>
<evidence type="ECO:0000259" key="16">
    <source>
        <dbReference type="PROSITE" id="PS50979"/>
    </source>
</evidence>
<comment type="caution">
    <text evidence="17">The sequence shown here is derived from an EMBL/GenBank/DDBJ whole genome shotgun (WGS) entry which is preliminary data.</text>
</comment>
<reference evidence="17" key="1">
    <citation type="submission" date="2022-12" db="EMBL/GenBank/DDBJ databases">
        <title>Bacterial isolates from different developmental stages of Nematostella vectensis.</title>
        <authorList>
            <person name="Fraune S."/>
        </authorList>
    </citation>
    <scope>NUCLEOTIDE SEQUENCE</scope>
    <source>
        <strain evidence="17">G21632-S1</strain>
    </source>
</reference>
<evidence type="ECO:0000256" key="4">
    <source>
        <dbReference type="ARBA" id="ARBA00013263"/>
    </source>
</evidence>
<dbReference type="PANTHER" id="PTHR48095">
    <property type="entry name" value="PYRUVATE CARBOXYLASE SUBUNIT A"/>
    <property type="match status" value="1"/>
</dbReference>
<keyword evidence="14" id="KW-0275">Fatty acid biosynthesis</keyword>
<dbReference type="PROSITE" id="PS00867">
    <property type="entry name" value="CPSASE_2"/>
    <property type="match status" value="1"/>
</dbReference>
<dbReference type="NCBIfam" id="NF006367">
    <property type="entry name" value="PRK08591.1"/>
    <property type="match status" value="1"/>
</dbReference>
<keyword evidence="14" id="KW-0092">Biotin</keyword>
<keyword evidence="8 13" id="KW-0547">Nucleotide-binding</keyword>
<dbReference type="PROSITE" id="PS50979">
    <property type="entry name" value="BC"/>
    <property type="match status" value="1"/>
</dbReference>
<gene>
    <name evidence="17" type="primary">accC</name>
    <name evidence="17" type="ORF">O4G74_12680</name>
</gene>
<dbReference type="InterPro" id="IPR005481">
    <property type="entry name" value="BC-like_N"/>
</dbReference>
<keyword evidence="14" id="KW-0443">Lipid metabolism</keyword>
<evidence type="ECO:0000256" key="6">
    <source>
        <dbReference type="ARBA" id="ARBA00022598"/>
    </source>
</evidence>
<dbReference type="Pfam" id="PF02786">
    <property type="entry name" value="CPSase_L_D2"/>
    <property type="match status" value="1"/>
</dbReference>
<evidence type="ECO:0000256" key="10">
    <source>
        <dbReference type="ARBA" id="ARBA00022842"/>
    </source>
</evidence>
<evidence type="ECO:0000259" key="15">
    <source>
        <dbReference type="PROSITE" id="PS50975"/>
    </source>
</evidence>
<dbReference type="InterPro" id="IPR011054">
    <property type="entry name" value="Rudment_hybrid_motif"/>
</dbReference>
<feature type="domain" description="Biotin carboxylation" evidence="16">
    <location>
        <begin position="1"/>
        <end position="444"/>
    </location>
</feature>
<keyword evidence="14" id="KW-0444">Lipid biosynthesis</keyword>
<dbReference type="InterPro" id="IPR016185">
    <property type="entry name" value="PreATP-grasp_dom_sf"/>
</dbReference>
<dbReference type="Gene3D" id="3.30.470.20">
    <property type="entry name" value="ATP-grasp fold, B domain"/>
    <property type="match status" value="1"/>
</dbReference>
<evidence type="ECO:0000256" key="14">
    <source>
        <dbReference type="RuleBase" id="RU365063"/>
    </source>
</evidence>
<dbReference type="NCBIfam" id="TIGR00514">
    <property type="entry name" value="accC"/>
    <property type="match status" value="1"/>
</dbReference>
<comment type="catalytic activity">
    <reaction evidence="12 14">
        <text>N(6)-biotinyl-L-lysyl-[protein] + hydrogencarbonate + ATP = N(6)-carboxybiotinyl-L-lysyl-[protein] + ADP + phosphate + H(+)</text>
        <dbReference type="Rhea" id="RHEA:13501"/>
        <dbReference type="Rhea" id="RHEA-COMP:10505"/>
        <dbReference type="Rhea" id="RHEA-COMP:10506"/>
        <dbReference type="ChEBI" id="CHEBI:15378"/>
        <dbReference type="ChEBI" id="CHEBI:17544"/>
        <dbReference type="ChEBI" id="CHEBI:30616"/>
        <dbReference type="ChEBI" id="CHEBI:43474"/>
        <dbReference type="ChEBI" id="CHEBI:83144"/>
        <dbReference type="ChEBI" id="CHEBI:83145"/>
        <dbReference type="ChEBI" id="CHEBI:456216"/>
        <dbReference type="EC" id="6.3.4.14"/>
    </reaction>
</comment>
<sequence length="446" mass="48763">MIEKVLIANRGEIALRIHRACKEMGIATVVVHSEADRDAMAVRLADESVCIGPAPSSESYLKKSRILAAAEITNADAIHPGYGFLSENAQFAEMVEAHGLKFIGPKAQHIRTMGDKIAAKQAMIDAGVPVVPGSDGGVNSIGDAKKIAKKIGYPVLIKAAAGGGGRGMRVAKTEKELESAIRAAKTEARSAFGDDAVYLEKYLGTPRHIEIQVIADSHGNVAHLWERDCSLQRRHQKVFEEAPSPALNQAQREEIGNIVARAVEKLGYLGAGTMEFLYEDGNFYFIEMNTRLQVEHPVTEMITGIDLVREQIRIADGKKLSFTQEDVLLVGHAIECRINAEHPETFAPSPGTITDFHAPGGPDVRLDSAAYAGYKIPPNYDSLIGKLIVHGRTRNECIMRLRRALDEMVVGGVHTTLPLHQRLVEAQDVVDGNYDIHWLERFLAAK</sequence>
<dbReference type="InterPro" id="IPR011761">
    <property type="entry name" value="ATP-grasp"/>
</dbReference>
<comment type="subunit">
    <text evidence="3 14">Acetyl-CoA carboxylase is a heterohexamer of biotin carboxyl carrier protein, biotin carboxylase and the two subunits of carboxyl transferase in a 2:2 complex.</text>
</comment>
<keyword evidence="18" id="KW-1185">Reference proteome</keyword>
<dbReference type="RefSeq" id="WP_269402980.1">
    <property type="nucleotide sequence ID" value="NZ_JAPWGW010000004.1"/>
</dbReference>
<dbReference type="Pfam" id="PF00289">
    <property type="entry name" value="Biotin_carb_N"/>
    <property type="match status" value="1"/>
</dbReference>
<evidence type="ECO:0000256" key="11">
    <source>
        <dbReference type="ARBA" id="ARBA00033786"/>
    </source>
</evidence>
<proteinExistence type="predicted"/>
<dbReference type="SUPFAM" id="SSF56059">
    <property type="entry name" value="Glutathione synthetase ATP-binding domain-like"/>
    <property type="match status" value="1"/>
</dbReference>
<dbReference type="EC" id="6.3.4.14" evidence="4 14"/>
<protein>
    <recommendedName>
        <fullName evidence="5 14">Biotin carboxylase</fullName>
        <ecNumber evidence="4 14">6.3.4.14</ecNumber>
    </recommendedName>
    <alternativeName>
        <fullName evidence="11 14">Acetyl-coenzyme A carboxylase biotin carboxylase subunit A</fullName>
    </alternativeName>
</protein>
<dbReference type="InterPro" id="IPR011764">
    <property type="entry name" value="Biotin_carboxylation_dom"/>
</dbReference>
<evidence type="ECO:0000313" key="17">
    <source>
        <dbReference type="EMBL" id="MCZ4298917.1"/>
    </source>
</evidence>